<evidence type="ECO:0000256" key="2">
    <source>
        <dbReference type="ARBA" id="ARBA00023002"/>
    </source>
</evidence>
<evidence type="ECO:0000256" key="3">
    <source>
        <dbReference type="RuleBase" id="RU000363"/>
    </source>
</evidence>
<accession>A0A2G6PEK7</accession>
<dbReference type="InterPro" id="IPR011283">
    <property type="entry name" value="Acetoacetyl-CoA_reductase"/>
</dbReference>
<evidence type="ECO:0000313" key="6">
    <source>
        <dbReference type="Proteomes" id="UP000229278"/>
    </source>
</evidence>
<dbReference type="GO" id="GO:0042619">
    <property type="term" value="P:poly-hydroxybutyrate biosynthetic process"/>
    <property type="evidence" value="ECO:0007669"/>
    <property type="project" value="InterPro"/>
</dbReference>
<keyword evidence="2 5" id="KW-0560">Oxidoreductase</keyword>
<dbReference type="PRINTS" id="PR00081">
    <property type="entry name" value="GDHRDH"/>
</dbReference>
<reference evidence="5 6" key="1">
    <citation type="submission" date="2017-10" db="EMBL/GenBank/DDBJ databases">
        <title>Novel microbial diversity and functional potential in the marine mammal oral microbiome.</title>
        <authorList>
            <person name="Dudek N.K."/>
            <person name="Sun C.L."/>
            <person name="Burstein D."/>
            <person name="Kantor R.S."/>
            <person name="Aliaga Goltsman D.S."/>
            <person name="Bik E.M."/>
            <person name="Thomas B.C."/>
            <person name="Banfield J.F."/>
            <person name="Relman D.A."/>
        </authorList>
    </citation>
    <scope>NUCLEOTIDE SEQUENCE [LARGE SCALE GENOMIC DNA]</scope>
    <source>
        <strain evidence="5">DOLJORAL78_50_517</strain>
    </source>
</reference>
<dbReference type="NCBIfam" id="TIGR01829">
    <property type="entry name" value="AcAcCoA_reduct"/>
    <property type="match status" value="1"/>
</dbReference>
<dbReference type="EMBL" id="PDTV01000009">
    <property type="protein sequence ID" value="PIE82978.1"/>
    <property type="molecule type" value="Genomic_DNA"/>
</dbReference>
<dbReference type="PANTHER" id="PTHR42879">
    <property type="entry name" value="3-OXOACYL-(ACYL-CARRIER-PROTEIN) REDUCTASE"/>
    <property type="match status" value="1"/>
</dbReference>
<dbReference type="Proteomes" id="UP000229278">
    <property type="component" value="Unassembled WGS sequence"/>
</dbReference>
<dbReference type="GO" id="GO:0005737">
    <property type="term" value="C:cytoplasm"/>
    <property type="evidence" value="ECO:0007669"/>
    <property type="project" value="InterPro"/>
</dbReference>
<dbReference type="Gene3D" id="3.40.50.720">
    <property type="entry name" value="NAD(P)-binding Rossmann-like Domain"/>
    <property type="match status" value="1"/>
</dbReference>
<dbReference type="CDD" id="cd05333">
    <property type="entry name" value="BKR_SDR_c"/>
    <property type="match status" value="1"/>
</dbReference>
<evidence type="ECO:0000256" key="1">
    <source>
        <dbReference type="ARBA" id="ARBA00006484"/>
    </source>
</evidence>
<dbReference type="NCBIfam" id="NF009464">
    <property type="entry name" value="PRK12824.1"/>
    <property type="match status" value="1"/>
</dbReference>
<protein>
    <submittedName>
        <fullName evidence="5">Beta-ketoacyl-ACP reductase</fullName>
        <ecNumber evidence="5">1.1.1.36</ecNumber>
    </submittedName>
</protein>
<dbReference type="Pfam" id="PF00106">
    <property type="entry name" value="adh_short"/>
    <property type="match status" value="1"/>
</dbReference>
<sequence>MSRVAVVTGGIGGLGTAICKSLVEQGRKAVAVDYNGLSQEAVDKWQADRKAEGLDIPVYLADVTDFDSCAEAIKKIEAEVGPVEILVNNAGITRDAMFHKMTPEKWHAVINTNLNSVFNVTSQVYSKMVERGWGRIVNISSVNGIKGQAGQTNYSSTKAAIYGFTKSLAQECAKKGVTVNSISPGYIGTEMVRAIREDVLAKIVATIPVGRLGEPSEIGRTVAFLAAEDAGFITGEDITPNGGIYFR</sequence>
<dbReference type="AlphaFoldDB" id="A0A2G6PEK7"/>
<dbReference type="FunFam" id="3.40.50.720:FF:000173">
    <property type="entry name" value="3-oxoacyl-[acyl-carrier protein] reductase"/>
    <property type="match status" value="1"/>
</dbReference>
<dbReference type="InterPro" id="IPR020904">
    <property type="entry name" value="Sc_DH/Rdtase_CS"/>
</dbReference>
<proteinExistence type="inferred from homology"/>
<dbReference type="InterPro" id="IPR050259">
    <property type="entry name" value="SDR"/>
</dbReference>
<organism evidence="5 6">
    <name type="scientific">Candidatus Contendibacter odensensis</name>
    <dbReference type="NCBI Taxonomy" id="1400860"/>
    <lineage>
        <taxon>Bacteria</taxon>
        <taxon>Pseudomonadati</taxon>
        <taxon>Pseudomonadota</taxon>
        <taxon>Gammaproteobacteria</taxon>
        <taxon>Candidatus Competibacteraceae</taxon>
        <taxon>Candidatus Contendibacter</taxon>
    </lineage>
</organism>
<dbReference type="GO" id="GO:0018454">
    <property type="term" value="F:acetoacetyl-CoA reductase activity"/>
    <property type="evidence" value="ECO:0007669"/>
    <property type="project" value="UniProtKB-EC"/>
</dbReference>
<dbReference type="PANTHER" id="PTHR42879:SF2">
    <property type="entry name" value="3-OXOACYL-[ACYL-CARRIER-PROTEIN] REDUCTASE FABG"/>
    <property type="match status" value="1"/>
</dbReference>
<dbReference type="SMART" id="SM00822">
    <property type="entry name" value="PKS_KR"/>
    <property type="match status" value="1"/>
</dbReference>
<dbReference type="GO" id="GO:0032787">
    <property type="term" value="P:monocarboxylic acid metabolic process"/>
    <property type="evidence" value="ECO:0007669"/>
    <property type="project" value="UniProtKB-ARBA"/>
</dbReference>
<evidence type="ECO:0000313" key="5">
    <source>
        <dbReference type="EMBL" id="PIE82978.1"/>
    </source>
</evidence>
<dbReference type="InterPro" id="IPR057326">
    <property type="entry name" value="KR_dom"/>
</dbReference>
<feature type="domain" description="Ketoreductase" evidence="4">
    <location>
        <begin position="3"/>
        <end position="185"/>
    </location>
</feature>
<dbReference type="InterPro" id="IPR002347">
    <property type="entry name" value="SDR_fam"/>
</dbReference>
<dbReference type="PRINTS" id="PR00080">
    <property type="entry name" value="SDRFAMILY"/>
</dbReference>
<evidence type="ECO:0000259" key="4">
    <source>
        <dbReference type="SMART" id="SM00822"/>
    </source>
</evidence>
<name>A0A2G6PEK7_9GAMM</name>
<comment type="caution">
    <text evidence="5">The sequence shown here is derived from an EMBL/GenBank/DDBJ whole genome shotgun (WGS) entry which is preliminary data.</text>
</comment>
<dbReference type="NCBIfam" id="NF009466">
    <property type="entry name" value="PRK12826.1-2"/>
    <property type="match status" value="1"/>
</dbReference>
<comment type="similarity">
    <text evidence="1 3">Belongs to the short-chain dehydrogenases/reductases (SDR) family.</text>
</comment>
<dbReference type="EC" id="1.1.1.36" evidence="5"/>
<gene>
    <name evidence="5" type="ORF">CSA09_04100</name>
</gene>
<dbReference type="SUPFAM" id="SSF51735">
    <property type="entry name" value="NAD(P)-binding Rossmann-fold domains"/>
    <property type="match status" value="1"/>
</dbReference>
<dbReference type="PROSITE" id="PS00061">
    <property type="entry name" value="ADH_SHORT"/>
    <property type="match status" value="1"/>
</dbReference>
<dbReference type="InterPro" id="IPR036291">
    <property type="entry name" value="NAD(P)-bd_dom_sf"/>
</dbReference>